<dbReference type="Pfam" id="PF07885">
    <property type="entry name" value="Ion_trans_2"/>
    <property type="match status" value="2"/>
</dbReference>
<comment type="subcellular location">
    <subcellularLocation>
        <location evidence="1">Membrane</location>
        <topology evidence="1">Multi-pass membrane protein</topology>
    </subcellularLocation>
</comment>
<organism evidence="11">
    <name type="scientific">Trichuris suis</name>
    <name type="common">pig whipworm</name>
    <dbReference type="NCBI Taxonomy" id="68888"/>
    <lineage>
        <taxon>Eukaryota</taxon>
        <taxon>Metazoa</taxon>
        <taxon>Ecdysozoa</taxon>
        <taxon>Nematoda</taxon>
        <taxon>Enoplea</taxon>
        <taxon>Dorylaimia</taxon>
        <taxon>Trichinellida</taxon>
        <taxon>Trichuridae</taxon>
        <taxon>Trichuris</taxon>
    </lineage>
</organism>
<dbReference type="Gene3D" id="1.10.287.70">
    <property type="match status" value="1"/>
</dbReference>
<keyword evidence="4 9" id="KW-1133">Transmembrane helix</keyword>
<evidence type="ECO:0000256" key="2">
    <source>
        <dbReference type="ARBA" id="ARBA00022448"/>
    </source>
</evidence>
<feature type="transmembrane region" description="Helical" evidence="9">
    <location>
        <begin position="192"/>
        <end position="212"/>
    </location>
</feature>
<proteinExistence type="inferred from homology"/>
<evidence type="ECO:0000256" key="3">
    <source>
        <dbReference type="ARBA" id="ARBA00022692"/>
    </source>
</evidence>
<evidence type="ECO:0000256" key="6">
    <source>
        <dbReference type="ARBA" id="ARBA00023136"/>
    </source>
</evidence>
<reference evidence="11" key="1">
    <citation type="journal article" date="2014" name="Nat. Genet.">
        <title>Genome and transcriptome of the porcine whipworm Trichuris suis.</title>
        <authorList>
            <person name="Jex A.R."/>
            <person name="Nejsum P."/>
            <person name="Schwarz E.M."/>
            <person name="Hu L."/>
            <person name="Young N.D."/>
            <person name="Hall R.S."/>
            <person name="Korhonen P.K."/>
            <person name="Liao S."/>
            <person name="Thamsborg S."/>
            <person name="Xia J."/>
            <person name="Xu P."/>
            <person name="Wang S."/>
            <person name="Scheerlinck J.P."/>
            <person name="Hofmann A."/>
            <person name="Sternberg P.W."/>
            <person name="Wang J."/>
            <person name="Gasser R.B."/>
        </authorList>
    </citation>
    <scope>NUCLEOTIDE SEQUENCE [LARGE SCALE GENOMIC DNA]</scope>
    <source>
        <strain evidence="11">DCEP-RM93F</strain>
    </source>
</reference>
<keyword evidence="3 8" id="KW-0812">Transmembrane</keyword>
<evidence type="ECO:0000256" key="9">
    <source>
        <dbReference type="SAM" id="Phobius"/>
    </source>
</evidence>
<dbReference type="InterPro" id="IPR003280">
    <property type="entry name" value="2pore_dom_K_chnl"/>
</dbReference>
<dbReference type="SUPFAM" id="SSF81324">
    <property type="entry name" value="Voltage-gated potassium channels"/>
    <property type="match status" value="2"/>
</dbReference>
<dbReference type="InterPro" id="IPR013099">
    <property type="entry name" value="K_chnl_dom"/>
</dbReference>
<evidence type="ECO:0000313" key="11">
    <source>
        <dbReference type="EMBL" id="KFD64787.1"/>
    </source>
</evidence>
<feature type="domain" description="Potassium channel" evidence="10">
    <location>
        <begin position="200"/>
        <end position="249"/>
    </location>
</feature>
<evidence type="ECO:0000256" key="8">
    <source>
        <dbReference type="RuleBase" id="RU003857"/>
    </source>
</evidence>
<dbReference type="EMBL" id="KL367550">
    <property type="protein sequence ID" value="KFD64787.1"/>
    <property type="molecule type" value="Genomic_DNA"/>
</dbReference>
<evidence type="ECO:0000256" key="5">
    <source>
        <dbReference type="ARBA" id="ARBA00023065"/>
    </source>
</evidence>
<feature type="domain" description="Potassium channel" evidence="10">
    <location>
        <begin position="80"/>
        <end position="138"/>
    </location>
</feature>
<dbReference type="GO" id="GO:0022841">
    <property type="term" value="F:potassium ion leak channel activity"/>
    <property type="evidence" value="ECO:0007669"/>
    <property type="project" value="TreeGrafter"/>
</dbReference>
<feature type="transmembrane region" description="Helical" evidence="9">
    <location>
        <begin position="113"/>
        <end position="131"/>
    </location>
</feature>
<dbReference type="GO" id="GO:0015271">
    <property type="term" value="F:outward rectifier potassium channel activity"/>
    <property type="evidence" value="ECO:0007669"/>
    <property type="project" value="TreeGrafter"/>
</dbReference>
<feature type="transmembrane region" description="Helical" evidence="9">
    <location>
        <begin position="45"/>
        <end position="63"/>
    </location>
</feature>
<evidence type="ECO:0000256" key="7">
    <source>
        <dbReference type="ARBA" id="ARBA00023303"/>
    </source>
</evidence>
<dbReference type="PRINTS" id="PR01333">
    <property type="entry name" value="2POREKCHANEL"/>
</dbReference>
<evidence type="ECO:0000259" key="10">
    <source>
        <dbReference type="Pfam" id="PF07885"/>
    </source>
</evidence>
<name>A0A085N5P1_9BILA</name>
<dbReference type="Proteomes" id="UP000030758">
    <property type="component" value="Unassembled WGS sequence"/>
</dbReference>
<dbReference type="GO" id="GO:0030322">
    <property type="term" value="P:stabilization of membrane potential"/>
    <property type="evidence" value="ECO:0007669"/>
    <property type="project" value="TreeGrafter"/>
</dbReference>
<gene>
    <name evidence="11" type="ORF">M514_02436</name>
</gene>
<keyword evidence="6 9" id="KW-0472">Membrane</keyword>
<evidence type="ECO:0000256" key="1">
    <source>
        <dbReference type="ARBA" id="ARBA00004141"/>
    </source>
</evidence>
<evidence type="ECO:0000256" key="4">
    <source>
        <dbReference type="ARBA" id="ARBA00022989"/>
    </source>
</evidence>
<sequence>MAQKKDHCQRVRGTILDFIDLLWKNRKQTTVTETKKQWQMQLNRGLLNITNVLYAAYATDYVSYSLIDLNETDGLNKLLENAWTLKSAAFFSTTTIVTIGYGNMVPATAHGRLLCILFALFGCPLAIITVGDLGKFLSELVVHCYNKGWKFKKAVIEYMAERSCFPDKTIRNWDSDVLSLHYEDLILGEGDISASIVISIFLIYNTIGALVFKITEGWTFMDSFYFCFISITTVGFGDFVPKHDPRQIVIQVCPALRSFNVTNEAEFIPVFALRGICGGVIRCYKERRKDTIASVLSFIKRSISTEADDQPQPSTSKHELACTAFCATLKKFDFQWGTILCPRE</sequence>
<dbReference type="PANTHER" id="PTHR11003">
    <property type="entry name" value="POTASSIUM CHANNEL, SUBFAMILY K"/>
    <property type="match status" value="1"/>
</dbReference>
<dbReference type="AlphaFoldDB" id="A0A085N5P1"/>
<accession>A0A085N5P1</accession>
<keyword evidence="7 8" id="KW-0407">Ion channel</keyword>
<keyword evidence="2 8" id="KW-0813">Transport</keyword>
<keyword evidence="5 8" id="KW-0406">Ion transport</keyword>
<dbReference type="GO" id="GO:0005886">
    <property type="term" value="C:plasma membrane"/>
    <property type="evidence" value="ECO:0007669"/>
    <property type="project" value="TreeGrafter"/>
</dbReference>
<feature type="transmembrane region" description="Helical" evidence="9">
    <location>
        <begin position="83"/>
        <end position="101"/>
    </location>
</feature>
<comment type="similarity">
    <text evidence="8">Belongs to the two pore domain potassium channel (TC 1.A.1.8) family.</text>
</comment>
<protein>
    <recommendedName>
        <fullName evidence="10">Potassium channel domain-containing protein</fullName>
    </recommendedName>
</protein>
<dbReference type="PANTHER" id="PTHR11003:SF110">
    <property type="entry name" value="POTASSIUM CHANNEL DOMAIN-CONTAINING PROTEIN"/>
    <property type="match status" value="1"/>
</dbReference>